<sequence length="130" mass="13989">MGHARQTVELDVVLGGIATQRLLRTAAQLLGLDKSGVEFMHGAVGRFHQLTHQLIAQRILVGLAALVDLGQAMLQSLDQRLAAVRVVDQIVLKIGIALHNPDIPQHFVEHAGRSAGSALLTQLIEHIPHG</sequence>
<dbReference type="EMBL" id="VSSQ01042670">
    <property type="protein sequence ID" value="MPM96281.1"/>
    <property type="molecule type" value="Genomic_DNA"/>
</dbReference>
<reference evidence="1" key="1">
    <citation type="submission" date="2019-08" db="EMBL/GenBank/DDBJ databases">
        <authorList>
            <person name="Kucharzyk K."/>
            <person name="Murdoch R.W."/>
            <person name="Higgins S."/>
            <person name="Loffler F."/>
        </authorList>
    </citation>
    <scope>NUCLEOTIDE SEQUENCE</scope>
</reference>
<accession>A0A645E3Z1</accession>
<name>A0A645E3Z1_9ZZZZ</name>
<gene>
    <name evidence="1" type="ORF">SDC9_143439</name>
</gene>
<dbReference type="AlphaFoldDB" id="A0A645E3Z1"/>
<comment type="caution">
    <text evidence="1">The sequence shown here is derived from an EMBL/GenBank/DDBJ whole genome shotgun (WGS) entry which is preliminary data.</text>
</comment>
<organism evidence="1">
    <name type="scientific">bioreactor metagenome</name>
    <dbReference type="NCBI Taxonomy" id="1076179"/>
    <lineage>
        <taxon>unclassified sequences</taxon>
        <taxon>metagenomes</taxon>
        <taxon>ecological metagenomes</taxon>
    </lineage>
</organism>
<evidence type="ECO:0000313" key="1">
    <source>
        <dbReference type="EMBL" id="MPM96281.1"/>
    </source>
</evidence>
<proteinExistence type="predicted"/>
<protein>
    <submittedName>
        <fullName evidence="1">Uncharacterized protein</fullName>
    </submittedName>
</protein>